<dbReference type="AlphaFoldDB" id="A0A2M3ZNK1"/>
<evidence type="ECO:0000256" key="1">
    <source>
        <dbReference type="SAM" id="Phobius"/>
    </source>
</evidence>
<accession>A0A2M3ZNK1</accession>
<proteinExistence type="predicted"/>
<name>A0A2M3ZNK1_9DIPT</name>
<keyword evidence="1" id="KW-1133">Transmembrane helix</keyword>
<keyword evidence="1" id="KW-0812">Transmembrane</keyword>
<dbReference type="EMBL" id="GGFM01009360">
    <property type="protein sequence ID" value="MBW30111.1"/>
    <property type="molecule type" value="Transcribed_RNA"/>
</dbReference>
<keyword evidence="1" id="KW-0472">Membrane</keyword>
<sequence>MVVVVDATMAAVAAVVVVAAAAIVVAAPVVAAAVEAAVAPVLAADVRYSIPDAIQRHLHHNHRNGDVVVYVLSGLAISVAQSPAVPTSVLALYDSRRLLRRYLHSSLRRPLLLLWHFEDGCQGEPSR</sequence>
<reference evidence="2" key="1">
    <citation type="submission" date="2018-01" db="EMBL/GenBank/DDBJ databases">
        <title>An insight into the sialome of Amazonian anophelines.</title>
        <authorList>
            <person name="Ribeiro J.M."/>
            <person name="Scarpassa V."/>
            <person name="Calvo E."/>
        </authorList>
    </citation>
    <scope>NUCLEOTIDE SEQUENCE</scope>
    <source>
        <tissue evidence="2">Salivary glands</tissue>
    </source>
</reference>
<feature type="transmembrane region" description="Helical" evidence="1">
    <location>
        <begin position="67"/>
        <end position="93"/>
    </location>
</feature>
<protein>
    <submittedName>
        <fullName evidence="2">Putative secreted peptide</fullName>
    </submittedName>
</protein>
<evidence type="ECO:0000313" key="2">
    <source>
        <dbReference type="EMBL" id="MBW30111.1"/>
    </source>
</evidence>
<organism evidence="2">
    <name type="scientific">Anopheles braziliensis</name>
    <dbReference type="NCBI Taxonomy" id="58242"/>
    <lineage>
        <taxon>Eukaryota</taxon>
        <taxon>Metazoa</taxon>
        <taxon>Ecdysozoa</taxon>
        <taxon>Arthropoda</taxon>
        <taxon>Hexapoda</taxon>
        <taxon>Insecta</taxon>
        <taxon>Pterygota</taxon>
        <taxon>Neoptera</taxon>
        <taxon>Endopterygota</taxon>
        <taxon>Diptera</taxon>
        <taxon>Nematocera</taxon>
        <taxon>Culicoidea</taxon>
        <taxon>Culicidae</taxon>
        <taxon>Anophelinae</taxon>
        <taxon>Anopheles</taxon>
    </lineage>
</organism>